<reference evidence="2" key="2">
    <citation type="submission" date="2023-01" db="EMBL/GenBank/DDBJ databases">
        <title>Draft genome sequence of Paraferrimonas sedimenticola strain NBRC 101628.</title>
        <authorList>
            <person name="Sun Q."/>
            <person name="Mori K."/>
        </authorList>
    </citation>
    <scope>NUCLEOTIDE SEQUENCE</scope>
    <source>
        <strain evidence="2">NBRC 101628</strain>
    </source>
</reference>
<evidence type="ECO:0000313" key="2">
    <source>
        <dbReference type="EMBL" id="GLP97031.1"/>
    </source>
</evidence>
<feature type="transmembrane region" description="Helical" evidence="1">
    <location>
        <begin position="127"/>
        <end position="147"/>
    </location>
</feature>
<gene>
    <name evidence="2" type="ORF">GCM10007895_23370</name>
</gene>
<protein>
    <submittedName>
        <fullName evidence="2">Membrane protein</fullName>
    </submittedName>
</protein>
<reference evidence="2" key="1">
    <citation type="journal article" date="2014" name="Int. J. Syst. Evol. Microbiol.">
        <title>Complete genome sequence of Corynebacterium casei LMG S-19264T (=DSM 44701T), isolated from a smear-ripened cheese.</title>
        <authorList>
            <consortium name="US DOE Joint Genome Institute (JGI-PGF)"/>
            <person name="Walter F."/>
            <person name="Albersmeier A."/>
            <person name="Kalinowski J."/>
            <person name="Ruckert C."/>
        </authorList>
    </citation>
    <scope>NUCLEOTIDE SEQUENCE</scope>
    <source>
        <strain evidence="2">NBRC 101628</strain>
    </source>
</reference>
<keyword evidence="1" id="KW-0812">Transmembrane</keyword>
<organism evidence="2 3">
    <name type="scientific">Paraferrimonas sedimenticola</name>
    <dbReference type="NCBI Taxonomy" id="375674"/>
    <lineage>
        <taxon>Bacteria</taxon>
        <taxon>Pseudomonadati</taxon>
        <taxon>Pseudomonadota</taxon>
        <taxon>Gammaproteobacteria</taxon>
        <taxon>Alteromonadales</taxon>
        <taxon>Ferrimonadaceae</taxon>
        <taxon>Paraferrimonas</taxon>
    </lineage>
</organism>
<comment type="caution">
    <text evidence="2">The sequence shown here is derived from an EMBL/GenBank/DDBJ whole genome shotgun (WGS) entry which is preliminary data.</text>
</comment>
<feature type="transmembrane region" description="Helical" evidence="1">
    <location>
        <begin position="26"/>
        <end position="45"/>
    </location>
</feature>
<evidence type="ECO:0000313" key="3">
    <source>
        <dbReference type="Proteomes" id="UP001161422"/>
    </source>
</evidence>
<feature type="transmembrane region" description="Helical" evidence="1">
    <location>
        <begin position="52"/>
        <end position="73"/>
    </location>
</feature>
<keyword evidence="3" id="KW-1185">Reference proteome</keyword>
<keyword evidence="1" id="KW-0472">Membrane</keyword>
<keyword evidence="1" id="KW-1133">Transmembrane helix</keyword>
<proteinExistence type="predicted"/>
<sequence length="182" mass="19965">MKLVQAIVGLLLLAYPAFVYLGVQYQFSNSVLAVILIAFGLRAILAKTNPAVAKIALPTAVIGLILGVSSAYFQQHDWLLYYPVAVNLCLLFWFAMSLRNGAPVITEIARIKDPDLPIQAQLYTRRLTAGWTFFFAINGTIAAITTQQSLATWALYNGAISYCLIGALLGGEFCYRKLVLRA</sequence>
<dbReference type="AlphaFoldDB" id="A0AA37VYG7"/>
<dbReference type="Proteomes" id="UP001161422">
    <property type="component" value="Unassembled WGS sequence"/>
</dbReference>
<dbReference type="EMBL" id="BSNC01000005">
    <property type="protein sequence ID" value="GLP97031.1"/>
    <property type="molecule type" value="Genomic_DNA"/>
</dbReference>
<evidence type="ECO:0000256" key="1">
    <source>
        <dbReference type="SAM" id="Phobius"/>
    </source>
</evidence>
<feature type="transmembrane region" description="Helical" evidence="1">
    <location>
        <begin position="79"/>
        <end position="98"/>
    </location>
</feature>
<accession>A0AA37VYG7</accession>
<name>A0AA37VYG7_9GAMM</name>
<dbReference type="RefSeq" id="WP_095504333.1">
    <property type="nucleotide sequence ID" value="NZ_BSNC01000005.1"/>
</dbReference>
<feature type="transmembrane region" description="Helical" evidence="1">
    <location>
        <begin position="153"/>
        <end position="175"/>
    </location>
</feature>